<gene>
    <name evidence="1" type="ORF">M9189_03705</name>
</gene>
<name>A0A9J6ZT72_9BACT</name>
<sequence>MKETKFSYYFDEERGILFKTYYGPITIEDINSSWKFAFHEGLIPHRMKGFVLDYRSANFDVEPERHTEIAAFYKRHIEVFGGYKIAIVTEAPRDIVIPVLVEMHDEGYSSRPFSTMEAAISWVQVGFTAHADL</sequence>
<dbReference type="EMBL" id="CP098400">
    <property type="protein sequence ID" value="URW80456.1"/>
    <property type="molecule type" value="Genomic_DNA"/>
</dbReference>
<dbReference type="RefSeq" id="WP_250724680.1">
    <property type="nucleotide sequence ID" value="NZ_CP098400.1"/>
</dbReference>
<accession>A0A9J6ZT72</accession>
<protein>
    <recommendedName>
        <fullName evidence="3">STAS/SEC14 domain-containing protein</fullName>
    </recommendedName>
</protein>
<reference evidence="1" key="2">
    <citation type="submission" date="2022-06" db="EMBL/GenBank/DDBJ databases">
        <title>Xiashengella guii gen. nov. sp. nov., a bacterium isolated form anaerobic digestion tank.</title>
        <authorList>
            <person name="Huang H."/>
        </authorList>
    </citation>
    <scope>NUCLEOTIDE SEQUENCE</scope>
    <source>
        <strain evidence="1">Ai-910</strain>
    </source>
</reference>
<dbReference type="KEGG" id="alkq:M9189_03705"/>
<evidence type="ECO:0008006" key="3">
    <source>
        <dbReference type="Google" id="ProtNLM"/>
    </source>
</evidence>
<organism evidence="1 2">
    <name type="scientific">Xiashengella succiniciproducens</name>
    <dbReference type="NCBI Taxonomy" id="2949635"/>
    <lineage>
        <taxon>Bacteria</taxon>
        <taxon>Pseudomonadati</taxon>
        <taxon>Bacteroidota</taxon>
        <taxon>Bacteroidia</taxon>
        <taxon>Marinilabiliales</taxon>
        <taxon>Marinilabiliaceae</taxon>
        <taxon>Xiashengella</taxon>
    </lineage>
</organism>
<dbReference type="AlphaFoldDB" id="A0A9J6ZT72"/>
<evidence type="ECO:0000313" key="1">
    <source>
        <dbReference type="EMBL" id="URW80456.1"/>
    </source>
</evidence>
<evidence type="ECO:0000313" key="2">
    <source>
        <dbReference type="Proteomes" id="UP001056426"/>
    </source>
</evidence>
<reference evidence="1" key="1">
    <citation type="submission" date="2022-05" db="EMBL/GenBank/DDBJ databases">
        <authorList>
            <person name="Sun X."/>
        </authorList>
    </citation>
    <scope>NUCLEOTIDE SEQUENCE</scope>
    <source>
        <strain evidence="1">Ai-910</strain>
    </source>
</reference>
<dbReference type="Proteomes" id="UP001056426">
    <property type="component" value="Chromosome"/>
</dbReference>
<proteinExistence type="predicted"/>
<keyword evidence="2" id="KW-1185">Reference proteome</keyword>